<name>A0A923SCU9_9BURK</name>
<sequence>MTNSTSPSIGPQVAGTAAATLDAGAQVLDTGAASTAEARGAARRRLGHYASTARRYVADEPVKSALISAAVGAAAAMLLLTILDGRRDRA</sequence>
<gene>
    <name evidence="2" type="ORF">H8N03_20475</name>
</gene>
<keyword evidence="1" id="KW-0812">Transmembrane</keyword>
<feature type="transmembrane region" description="Helical" evidence="1">
    <location>
        <begin position="65"/>
        <end position="83"/>
    </location>
</feature>
<evidence type="ECO:0000256" key="1">
    <source>
        <dbReference type="SAM" id="Phobius"/>
    </source>
</evidence>
<accession>A0A923SCU9</accession>
<dbReference type="AlphaFoldDB" id="A0A923SCU9"/>
<dbReference type="RefSeq" id="WP_187078085.1">
    <property type="nucleotide sequence ID" value="NZ_JACORT010000010.1"/>
</dbReference>
<reference evidence="2" key="1">
    <citation type="submission" date="2020-08" db="EMBL/GenBank/DDBJ databases">
        <title>Ramlibacter sp. USB13 16S ribosomal RNA gene genome sequencing and assembly.</title>
        <authorList>
            <person name="Kang M."/>
        </authorList>
    </citation>
    <scope>NUCLEOTIDE SEQUENCE</scope>
    <source>
        <strain evidence="2">USB13</strain>
    </source>
</reference>
<dbReference type="Proteomes" id="UP000608513">
    <property type="component" value="Unassembled WGS sequence"/>
</dbReference>
<evidence type="ECO:0008006" key="4">
    <source>
        <dbReference type="Google" id="ProtNLM"/>
    </source>
</evidence>
<keyword evidence="1" id="KW-0472">Membrane</keyword>
<dbReference type="EMBL" id="JACORT010000010">
    <property type="protein sequence ID" value="MBC5785335.1"/>
    <property type="molecule type" value="Genomic_DNA"/>
</dbReference>
<keyword evidence="3" id="KW-1185">Reference proteome</keyword>
<protein>
    <recommendedName>
        <fullName evidence="4">DUF883 family protein</fullName>
    </recommendedName>
</protein>
<keyword evidence="1" id="KW-1133">Transmembrane helix</keyword>
<evidence type="ECO:0000313" key="3">
    <source>
        <dbReference type="Proteomes" id="UP000608513"/>
    </source>
</evidence>
<evidence type="ECO:0000313" key="2">
    <source>
        <dbReference type="EMBL" id="MBC5785335.1"/>
    </source>
</evidence>
<organism evidence="2 3">
    <name type="scientific">Ramlibacter cellulosilyticus</name>
    <dbReference type="NCBI Taxonomy" id="2764187"/>
    <lineage>
        <taxon>Bacteria</taxon>
        <taxon>Pseudomonadati</taxon>
        <taxon>Pseudomonadota</taxon>
        <taxon>Betaproteobacteria</taxon>
        <taxon>Burkholderiales</taxon>
        <taxon>Comamonadaceae</taxon>
        <taxon>Ramlibacter</taxon>
    </lineage>
</organism>
<proteinExistence type="predicted"/>
<comment type="caution">
    <text evidence="2">The sequence shown here is derived from an EMBL/GenBank/DDBJ whole genome shotgun (WGS) entry which is preliminary data.</text>
</comment>